<dbReference type="InterPro" id="IPR013815">
    <property type="entry name" value="ATP_grasp_subdomain_1"/>
</dbReference>
<dbReference type="HAMAP" id="MF_00138">
    <property type="entry name" value="GARS"/>
    <property type="match status" value="1"/>
</dbReference>
<dbReference type="SMART" id="SM01210">
    <property type="entry name" value="GARS_C"/>
    <property type="match status" value="1"/>
</dbReference>
<dbReference type="InterPro" id="IPR037123">
    <property type="entry name" value="PRibGlycinamide_synth_C_sf"/>
</dbReference>
<dbReference type="FunFam" id="3.30.1490.20:FF:000006">
    <property type="entry name" value="phosphoribosylamine--glycine ligase, chloroplastic-like"/>
    <property type="match status" value="1"/>
</dbReference>
<dbReference type="FunFam" id="3.90.600.10:FF:000001">
    <property type="entry name" value="Trifunctional purine biosynthetic protein adenosine-3"/>
    <property type="match status" value="1"/>
</dbReference>
<comment type="caution">
    <text evidence="17">The sequence shown here is derived from an EMBL/GenBank/DDBJ whole genome shotgun (WGS) entry which is preliminary data.</text>
</comment>
<evidence type="ECO:0000256" key="15">
    <source>
        <dbReference type="PROSITE-ProRule" id="PRU00409"/>
    </source>
</evidence>
<dbReference type="Gene3D" id="3.90.600.10">
    <property type="entry name" value="Phosphoribosylglycinamide synthetase, C-terminal domain"/>
    <property type="match status" value="1"/>
</dbReference>
<protein>
    <recommendedName>
        <fullName evidence="4 14">Phosphoribosylamine--glycine ligase</fullName>
        <ecNumber evidence="4 14">6.3.4.13</ecNumber>
    </recommendedName>
    <alternativeName>
        <fullName evidence="14">GARS</fullName>
    </alternativeName>
    <alternativeName>
        <fullName evidence="12 14">Glycinamide ribonucleotide synthetase</fullName>
    </alternativeName>
    <alternativeName>
        <fullName evidence="13 14">Phosphoribosylglycinamide synthetase</fullName>
    </alternativeName>
</protein>
<evidence type="ECO:0000256" key="8">
    <source>
        <dbReference type="ARBA" id="ARBA00022755"/>
    </source>
</evidence>
<keyword evidence="10" id="KW-0464">Manganese</keyword>
<comment type="catalytic activity">
    <reaction evidence="14">
        <text>5-phospho-beta-D-ribosylamine + glycine + ATP = N(1)-(5-phospho-beta-D-ribosyl)glycinamide + ADP + phosphate + H(+)</text>
        <dbReference type="Rhea" id="RHEA:17453"/>
        <dbReference type="ChEBI" id="CHEBI:15378"/>
        <dbReference type="ChEBI" id="CHEBI:30616"/>
        <dbReference type="ChEBI" id="CHEBI:43474"/>
        <dbReference type="ChEBI" id="CHEBI:57305"/>
        <dbReference type="ChEBI" id="CHEBI:58681"/>
        <dbReference type="ChEBI" id="CHEBI:143788"/>
        <dbReference type="ChEBI" id="CHEBI:456216"/>
        <dbReference type="EC" id="6.3.4.13"/>
    </reaction>
</comment>
<reference evidence="17" key="1">
    <citation type="journal article" date="2023" name="Int. J. Syst. Evol. Microbiol.">
        <title>Collibacillus ludicampi gen. nov., sp. nov., a new soil bacterium of the family Alicyclobacillaceae.</title>
        <authorList>
            <person name="Jojima T."/>
            <person name="Ioku Y."/>
            <person name="Fukuta Y."/>
            <person name="Shirasaka N."/>
            <person name="Matsumura Y."/>
            <person name="Mori M."/>
        </authorList>
    </citation>
    <scope>NUCLEOTIDE SEQUENCE</scope>
    <source>
        <strain evidence="17">TP075</strain>
    </source>
</reference>
<evidence type="ECO:0000256" key="11">
    <source>
        <dbReference type="ARBA" id="ARBA00038345"/>
    </source>
</evidence>
<dbReference type="GO" id="GO:0046872">
    <property type="term" value="F:metal ion binding"/>
    <property type="evidence" value="ECO:0007669"/>
    <property type="project" value="UniProtKB-KW"/>
</dbReference>
<evidence type="ECO:0000256" key="5">
    <source>
        <dbReference type="ARBA" id="ARBA00022598"/>
    </source>
</evidence>
<evidence type="ECO:0000256" key="12">
    <source>
        <dbReference type="ARBA" id="ARBA00042242"/>
    </source>
</evidence>
<dbReference type="EMBL" id="BOQE01000001">
    <property type="protein sequence ID" value="GIM45463.1"/>
    <property type="molecule type" value="Genomic_DNA"/>
</dbReference>
<evidence type="ECO:0000256" key="10">
    <source>
        <dbReference type="ARBA" id="ARBA00023211"/>
    </source>
</evidence>
<dbReference type="InterPro" id="IPR011054">
    <property type="entry name" value="Rudment_hybrid_motif"/>
</dbReference>
<evidence type="ECO:0000256" key="6">
    <source>
        <dbReference type="ARBA" id="ARBA00022723"/>
    </source>
</evidence>
<evidence type="ECO:0000256" key="13">
    <source>
        <dbReference type="ARBA" id="ARBA00042864"/>
    </source>
</evidence>
<dbReference type="Gene3D" id="3.30.470.20">
    <property type="entry name" value="ATP-grasp fold, B domain"/>
    <property type="match status" value="1"/>
</dbReference>
<evidence type="ECO:0000256" key="7">
    <source>
        <dbReference type="ARBA" id="ARBA00022741"/>
    </source>
</evidence>
<organism evidence="17 18">
    <name type="scientific">Collibacillus ludicampi</name>
    <dbReference type="NCBI Taxonomy" id="2771369"/>
    <lineage>
        <taxon>Bacteria</taxon>
        <taxon>Bacillati</taxon>
        <taxon>Bacillota</taxon>
        <taxon>Bacilli</taxon>
        <taxon>Bacillales</taxon>
        <taxon>Alicyclobacillaceae</taxon>
        <taxon>Collibacillus</taxon>
    </lineage>
</organism>
<dbReference type="Gene3D" id="3.30.1490.20">
    <property type="entry name" value="ATP-grasp fold, A domain"/>
    <property type="match status" value="1"/>
</dbReference>
<gene>
    <name evidence="14 17" type="primary">purD</name>
    <name evidence="17" type="ORF">DNHGIG_10120</name>
</gene>
<keyword evidence="9 15" id="KW-0067">ATP-binding</keyword>
<comment type="cofactor">
    <cofactor evidence="1">
        <name>Mn(2+)</name>
        <dbReference type="ChEBI" id="CHEBI:29035"/>
    </cofactor>
</comment>
<dbReference type="SUPFAM" id="SSF56059">
    <property type="entry name" value="Glutathione synthetase ATP-binding domain-like"/>
    <property type="match status" value="1"/>
</dbReference>
<accession>A0AAV4LCT2</accession>
<keyword evidence="8 14" id="KW-0658">Purine biosynthesis</keyword>
<evidence type="ECO:0000256" key="9">
    <source>
        <dbReference type="ARBA" id="ARBA00022840"/>
    </source>
</evidence>
<dbReference type="InterPro" id="IPR011761">
    <property type="entry name" value="ATP-grasp"/>
</dbReference>
<dbReference type="Proteomes" id="UP001057291">
    <property type="component" value="Unassembled WGS sequence"/>
</dbReference>
<evidence type="ECO:0000256" key="14">
    <source>
        <dbReference type="HAMAP-Rule" id="MF_00138"/>
    </source>
</evidence>
<dbReference type="PANTHER" id="PTHR43472">
    <property type="entry name" value="PHOSPHORIBOSYLAMINE--GLYCINE LIGASE"/>
    <property type="match status" value="1"/>
</dbReference>
<evidence type="ECO:0000259" key="16">
    <source>
        <dbReference type="PROSITE" id="PS50975"/>
    </source>
</evidence>
<evidence type="ECO:0000256" key="4">
    <source>
        <dbReference type="ARBA" id="ARBA00013255"/>
    </source>
</evidence>
<dbReference type="InterPro" id="IPR020562">
    <property type="entry name" value="PRibGlycinamide_synth_N"/>
</dbReference>
<dbReference type="InterPro" id="IPR000115">
    <property type="entry name" value="PRibGlycinamide_synth"/>
</dbReference>
<dbReference type="Pfam" id="PF02843">
    <property type="entry name" value="GARS_C"/>
    <property type="match status" value="1"/>
</dbReference>
<dbReference type="GO" id="GO:0004637">
    <property type="term" value="F:phosphoribosylamine-glycine ligase activity"/>
    <property type="evidence" value="ECO:0007669"/>
    <property type="project" value="UniProtKB-UniRule"/>
</dbReference>
<keyword evidence="18" id="KW-1185">Reference proteome</keyword>
<dbReference type="InterPro" id="IPR020561">
    <property type="entry name" value="PRibGlycinamid_synth_ATP-grasp"/>
</dbReference>
<dbReference type="InterPro" id="IPR020560">
    <property type="entry name" value="PRibGlycinamide_synth_C-dom"/>
</dbReference>
<evidence type="ECO:0000256" key="2">
    <source>
        <dbReference type="ARBA" id="ARBA00001946"/>
    </source>
</evidence>
<dbReference type="GO" id="GO:0006189">
    <property type="term" value="P:'de novo' IMP biosynthetic process"/>
    <property type="evidence" value="ECO:0007669"/>
    <property type="project" value="UniProtKB-UniRule"/>
</dbReference>
<dbReference type="InterPro" id="IPR020559">
    <property type="entry name" value="PRibGlycinamide_synth_CS"/>
</dbReference>
<keyword evidence="6" id="KW-0479">Metal-binding</keyword>
<keyword evidence="7 15" id="KW-0547">Nucleotide-binding</keyword>
<name>A0AAV4LCT2_9BACL</name>
<feature type="domain" description="ATP-grasp" evidence="16">
    <location>
        <begin position="107"/>
        <end position="313"/>
    </location>
</feature>
<dbReference type="NCBIfam" id="TIGR00877">
    <property type="entry name" value="purD"/>
    <property type="match status" value="1"/>
</dbReference>
<dbReference type="InterPro" id="IPR016185">
    <property type="entry name" value="PreATP-grasp_dom_sf"/>
</dbReference>
<dbReference type="Gene3D" id="3.40.50.20">
    <property type="match status" value="1"/>
</dbReference>
<dbReference type="PROSITE" id="PS50975">
    <property type="entry name" value="ATP_GRASP"/>
    <property type="match status" value="1"/>
</dbReference>
<sequence>MKILVVGGGGREHAIVHALAQSHHRPKLYCAPGNPGIAQEAALVNIPADAVRELADFAEKENIDLTVVGPEAPLLAGIVDIFEERGLRIYGPRKAAALIEGSKSFAKDLMLANGVPTAWYRTFTDLQEAKSFVREKGAPIVIKADGLAAGKGVVVAMTLAEAEDALEAMMGEKVFGEAGTRVVIEEYLEGQEATVMAFVDGKTIRVMEASQDHKPVFDGDKGPNTGGMGTYSPVPLATPELYQQVEESIIRPVVDALREQGTPFKGTLYAGLMLTKDGPKVIEFNARFGDPETQVILPRLQSDLVDVMLAVVEGRLHEIDLSWKSDAAVCVIMAAEGYPGSYRKGELIHGLAQVNENVFVYHAGTAEKDGQIVTSGGRVLGVTGFGKDLASAKASAYSGVEQIHFQGAHYRRDIADKAFKS</sequence>
<comment type="cofactor">
    <cofactor evidence="2">
        <name>Mg(2+)</name>
        <dbReference type="ChEBI" id="CHEBI:18420"/>
    </cofactor>
</comment>
<dbReference type="PROSITE" id="PS00184">
    <property type="entry name" value="GARS"/>
    <property type="match status" value="1"/>
</dbReference>
<dbReference type="FunFam" id="3.30.470.20:FF:000018">
    <property type="entry name" value="Trifunctional purine biosynthetic protein adenosine-3"/>
    <property type="match status" value="1"/>
</dbReference>
<dbReference type="Pfam" id="PF01071">
    <property type="entry name" value="GARS_A"/>
    <property type="match status" value="1"/>
</dbReference>
<dbReference type="RefSeq" id="WP_282198664.1">
    <property type="nucleotide sequence ID" value="NZ_BOQE01000001.1"/>
</dbReference>
<comment type="pathway">
    <text evidence="3 14">Purine metabolism; IMP biosynthesis via de novo pathway; N(1)-(5-phospho-D-ribosyl)glycinamide from 5-phospho-alpha-D-ribose 1-diphosphate: step 2/2.</text>
</comment>
<dbReference type="Pfam" id="PF02844">
    <property type="entry name" value="GARS_N"/>
    <property type="match status" value="1"/>
</dbReference>
<evidence type="ECO:0000313" key="18">
    <source>
        <dbReference type="Proteomes" id="UP001057291"/>
    </source>
</evidence>
<evidence type="ECO:0000256" key="3">
    <source>
        <dbReference type="ARBA" id="ARBA00005174"/>
    </source>
</evidence>
<dbReference type="AlphaFoldDB" id="A0AAV4LCT2"/>
<evidence type="ECO:0000256" key="1">
    <source>
        <dbReference type="ARBA" id="ARBA00001936"/>
    </source>
</evidence>
<evidence type="ECO:0000313" key="17">
    <source>
        <dbReference type="EMBL" id="GIM45463.1"/>
    </source>
</evidence>
<dbReference type="PANTHER" id="PTHR43472:SF1">
    <property type="entry name" value="PHOSPHORIBOSYLAMINE--GLYCINE LIGASE, CHLOROPLASTIC"/>
    <property type="match status" value="1"/>
</dbReference>
<comment type="similarity">
    <text evidence="11 14">Belongs to the GARS family.</text>
</comment>
<dbReference type="SMART" id="SM01209">
    <property type="entry name" value="GARS_A"/>
    <property type="match status" value="1"/>
</dbReference>
<dbReference type="SUPFAM" id="SSF51246">
    <property type="entry name" value="Rudiment single hybrid motif"/>
    <property type="match status" value="1"/>
</dbReference>
<proteinExistence type="inferred from homology"/>
<dbReference type="GO" id="GO:0005524">
    <property type="term" value="F:ATP binding"/>
    <property type="evidence" value="ECO:0007669"/>
    <property type="project" value="UniProtKB-UniRule"/>
</dbReference>
<dbReference type="EC" id="6.3.4.13" evidence="4 14"/>
<dbReference type="SUPFAM" id="SSF52440">
    <property type="entry name" value="PreATP-grasp domain"/>
    <property type="match status" value="1"/>
</dbReference>
<keyword evidence="5 14" id="KW-0436">Ligase</keyword>
<dbReference type="GO" id="GO:0009113">
    <property type="term" value="P:purine nucleobase biosynthetic process"/>
    <property type="evidence" value="ECO:0007669"/>
    <property type="project" value="InterPro"/>
</dbReference>